<gene>
    <name evidence="2" type="ORF">EV694_1419</name>
</gene>
<comment type="caution">
    <text evidence="2">The sequence shown here is derived from an EMBL/GenBank/DDBJ whole genome shotgun (WGS) entry which is preliminary data.</text>
</comment>
<keyword evidence="1" id="KW-1133">Transmembrane helix</keyword>
<proteinExistence type="predicted"/>
<dbReference type="Pfam" id="PF16964">
    <property type="entry name" value="TadF"/>
    <property type="match status" value="1"/>
</dbReference>
<reference evidence="2 3" key="1">
    <citation type="submission" date="2019-03" db="EMBL/GenBank/DDBJ databases">
        <title>Genomic Encyclopedia of Type Strains, Phase IV (KMG-IV): sequencing the most valuable type-strain genomes for metagenomic binning, comparative biology and taxonomic classification.</title>
        <authorList>
            <person name="Goeker M."/>
        </authorList>
    </citation>
    <scope>NUCLEOTIDE SEQUENCE [LARGE SCALE GENOMIC DNA]</scope>
    <source>
        <strain evidence="2 3">DSM 15534</strain>
    </source>
</reference>
<accession>A0A4R1FU54</accession>
<dbReference type="OrthoDB" id="7059416at2"/>
<dbReference type="Proteomes" id="UP000294702">
    <property type="component" value="Unassembled WGS sequence"/>
</dbReference>
<dbReference type="InterPro" id="IPR031582">
    <property type="entry name" value="TadF"/>
</dbReference>
<name>A0A4R1FU54_9PAST</name>
<keyword evidence="3" id="KW-1185">Reference proteome</keyword>
<organism evidence="2 3">
    <name type="scientific">Volucribacter psittacicida</name>
    <dbReference type="NCBI Taxonomy" id="203482"/>
    <lineage>
        <taxon>Bacteria</taxon>
        <taxon>Pseudomonadati</taxon>
        <taxon>Pseudomonadota</taxon>
        <taxon>Gammaproteobacteria</taxon>
        <taxon>Pasteurellales</taxon>
        <taxon>Pasteurellaceae</taxon>
        <taxon>Volucribacter</taxon>
    </lineage>
</organism>
<keyword evidence="1" id="KW-0472">Membrane</keyword>
<dbReference type="EMBL" id="SMFT01000003">
    <property type="protein sequence ID" value="TCJ97830.1"/>
    <property type="molecule type" value="Genomic_DNA"/>
</dbReference>
<evidence type="ECO:0000313" key="2">
    <source>
        <dbReference type="EMBL" id="TCJ97830.1"/>
    </source>
</evidence>
<keyword evidence="1" id="KW-0812">Transmembrane</keyword>
<dbReference type="AlphaFoldDB" id="A0A4R1FU54"/>
<dbReference type="RefSeq" id="WP_132690906.1">
    <property type="nucleotide sequence ID" value="NZ_SMFT01000003.1"/>
</dbReference>
<evidence type="ECO:0000256" key="1">
    <source>
        <dbReference type="SAM" id="Phobius"/>
    </source>
</evidence>
<sequence>MKEQSISIKIKQIIVKQTGSVSIEFVFMITLLVFMFAFMADLAIMRSTMGKLDNASYSLSNILRERKQLFLGDERLDQLNRKDFDNFKRLANEVIFPNNESSKVYVVLESLTFTTTSSKPIANYTVIGDTQYCQPYRELSKQEHLSPYSEGSTTNKPRKVPLYQVTLCLDVPSFFKSMVLNNSQYDGNKLRSSSITVAR</sequence>
<protein>
    <submittedName>
        <fullName evidence="2">Tight adherence protein F</fullName>
    </submittedName>
</protein>
<feature type="transmembrane region" description="Helical" evidence="1">
    <location>
        <begin position="25"/>
        <end position="44"/>
    </location>
</feature>
<evidence type="ECO:0000313" key="3">
    <source>
        <dbReference type="Proteomes" id="UP000294702"/>
    </source>
</evidence>